<dbReference type="PROSITE" id="PS51918">
    <property type="entry name" value="RADICAL_SAM"/>
    <property type="match status" value="1"/>
</dbReference>
<evidence type="ECO:0000256" key="1">
    <source>
        <dbReference type="ARBA" id="ARBA00022485"/>
    </source>
</evidence>
<dbReference type="PIRSF" id="PIRSF004869">
    <property type="entry name" value="PflX_prd"/>
    <property type="match status" value="1"/>
</dbReference>
<feature type="binding site" evidence="7">
    <location>
        <position position="86"/>
    </location>
    <ligand>
        <name>[4Fe-4S] cluster</name>
        <dbReference type="ChEBI" id="CHEBI:49883"/>
        <note>4Fe-4S-S-AdoMet</note>
    </ligand>
</feature>
<evidence type="ECO:0000256" key="3">
    <source>
        <dbReference type="ARBA" id="ARBA00022691"/>
    </source>
</evidence>
<evidence type="ECO:0000256" key="2">
    <source>
        <dbReference type="ARBA" id="ARBA00022526"/>
    </source>
</evidence>
<dbReference type="EMBL" id="CP048029">
    <property type="protein sequence ID" value="QIK37000.1"/>
    <property type="molecule type" value="Genomic_DNA"/>
</dbReference>
<name>A0A6G7VAR7_9GAMM</name>
<dbReference type="GO" id="GO:0003824">
    <property type="term" value="F:catalytic activity"/>
    <property type="evidence" value="ECO:0007669"/>
    <property type="project" value="InterPro"/>
</dbReference>
<keyword evidence="1" id="KW-0004">4Fe-4S</keyword>
<dbReference type="NCBIfam" id="TIGR04337">
    <property type="entry name" value="AmmeMemoSam_rS"/>
    <property type="match status" value="1"/>
</dbReference>
<dbReference type="InterPro" id="IPR027596">
    <property type="entry name" value="AmmeMemoSam_rS"/>
</dbReference>
<keyword evidence="2" id="KW-0313">Glucose metabolism</keyword>
<feature type="binding site" evidence="7">
    <location>
        <position position="82"/>
    </location>
    <ligand>
        <name>[4Fe-4S] cluster</name>
        <dbReference type="ChEBI" id="CHEBI:49883"/>
        <note>4Fe-4S-S-AdoMet</note>
    </ligand>
</feature>
<dbReference type="InterPro" id="IPR016431">
    <property type="entry name" value="Pyrv-formate_lyase-activ_prd"/>
</dbReference>
<dbReference type="Gene3D" id="3.20.20.70">
    <property type="entry name" value="Aldolase class I"/>
    <property type="match status" value="1"/>
</dbReference>
<dbReference type="SFLD" id="SFLDG01101">
    <property type="entry name" value="Uncharacterised_Radical_SAM_Su"/>
    <property type="match status" value="1"/>
</dbReference>
<dbReference type="PANTHER" id="PTHR30352:SF5">
    <property type="entry name" value="PYRUVATE FORMATE-LYASE 1-ACTIVATING ENZYME"/>
    <property type="match status" value="1"/>
</dbReference>
<dbReference type="GO" id="GO:0051539">
    <property type="term" value="F:4 iron, 4 sulfur cluster binding"/>
    <property type="evidence" value="ECO:0007669"/>
    <property type="project" value="UniProtKB-KW"/>
</dbReference>
<dbReference type="InterPro" id="IPR058240">
    <property type="entry name" value="rSAM_sf"/>
</dbReference>
<evidence type="ECO:0000259" key="8">
    <source>
        <dbReference type="PROSITE" id="PS51918"/>
    </source>
</evidence>
<keyword evidence="3 7" id="KW-0949">S-adenosyl-L-methionine</keyword>
<evidence type="ECO:0000313" key="9">
    <source>
        <dbReference type="EMBL" id="QIK37000.1"/>
    </source>
</evidence>
<keyword evidence="10" id="KW-1185">Reference proteome</keyword>
<organism evidence="9 10">
    <name type="scientific">Caldichromatium japonicum</name>
    <dbReference type="NCBI Taxonomy" id="2699430"/>
    <lineage>
        <taxon>Bacteria</taxon>
        <taxon>Pseudomonadati</taxon>
        <taxon>Pseudomonadota</taxon>
        <taxon>Gammaproteobacteria</taxon>
        <taxon>Chromatiales</taxon>
        <taxon>Chromatiaceae</taxon>
        <taxon>Caldichromatium</taxon>
    </lineage>
</organism>
<keyword evidence="5 7" id="KW-0408">Iron</keyword>
<evidence type="ECO:0000256" key="6">
    <source>
        <dbReference type="ARBA" id="ARBA00023014"/>
    </source>
</evidence>
<feature type="domain" description="Radical SAM core" evidence="8">
    <location>
        <begin position="67"/>
        <end position="304"/>
    </location>
</feature>
<dbReference type="GO" id="GO:0046872">
    <property type="term" value="F:metal ion binding"/>
    <property type="evidence" value="ECO:0007669"/>
    <property type="project" value="UniProtKB-KW"/>
</dbReference>
<feature type="binding site" evidence="7">
    <location>
        <position position="89"/>
    </location>
    <ligand>
        <name>[4Fe-4S] cluster</name>
        <dbReference type="ChEBI" id="CHEBI:49883"/>
        <note>4Fe-4S-S-AdoMet</note>
    </ligand>
</feature>
<comment type="cofactor">
    <cofactor evidence="7">
        <name>[4Fe-4S] cluster</name>
        <dbReference type="ChEBI" id="CHEBI:49883"/>
    </cofactor>
    <text evidence="7">Binds 1 [4Fe-4S] cluster. The cluster is coordinated with 3 cysteines and an exchangeable S-adenosyl-L-methionine.</text>
</comment>
<dbReference type="SFLD" id="SFLDS00029">
    <property type="entry name" value="Radical_SAM"/>
    <property type="match status" value="1"/>
</dbReference>
<dbReference type="Pfam" id="PF04055">
    <property type="entry name" value="Radical_SAM"/>
    <property type="match status" value="1"/>
</dbReference>
<dbReference type="Proteomes" id="UP000502699">
    <property type="component" value="Chromosome"/>
</dbReference>
<dbReference type="CDD" id="cd01335">
    <property type="entry name" value="Radical_SAM"/>
    <property type="match status" value="1"/>
</dbReference>
<gene>
    <name evidence="9" type="primary">amrS</name>
    <name evidence="9" type="ORF">GWK36_02175</name>
</gene>
<protein>
    <submittedName>
        <fullName evidence="9">AmmeMemoRadiSam system radical SAM enzyme</fullName>
    </submittedName>
</protein>
<dbReference type="RefSeq" id="WP_166269688.1">
    <property type="nucleotide sequence ID" value="NZ_CP048029.1"/>
</dbReference>
<keyword evidence="2" id="KW-0119">Carbohydrate metabolism</keyword>
<accession>A0A6G7VAR7</accession>
<keyword evidence="6 7" id="KW-0411">Iron-sulfur</keyword>
<sequence length="361" mass="40193">MQEAHFYDRLDHEQVQCHLCPHQCLIAAGKRGICAVRYNSGGRLYTLVADRIIARHLDPIEKKPLFHVYPGSGIYSLATIGCNLRCRFCQNWEISQWSHEHLPNRIEGDERHSPVCPQLADLGEQIPGEPVTPEGIVCAALASGARSIAYTYTEPTIFYELAHETAVLARAQGLLNVFVTNGYINEAPQRELAGVLDAANVDLKFFRDATYRRMSGARLQPVLDAIARYHELGVWIEITTLVIPGVNDSEEELKEIACFIHSLSPEIPWHVSRFHGDYQMQDVPSPQSSILRHALEIGREAGLRYVYVGNLPGIGGEDTYCPGCGARLIHRYGFRLLENRIRHGGCPECGSRIAGLGLDGV</sequence>
<dbReference type="InterPro" id="IPR007197">
    <property type="entry name" value="rSAM"/>
</dbReference>
<evidence type="ECO:0000256" key="5">
    <source>
        <dbReference type="ARBA" id="ARBA00023004"/>
    </source>
</evidence>
<dbReference type="PANTHER" id="PTHR30352">
    <property type="entry name" value="PYRUVATE FORMATE-LYASE-ACTIVATING ENZYME"/>
    <property type="match status" value="1"/>
</dbReference>
<dbReference type="AlphaFoldDB" id="A0A6G7VAR7"/>
<dbReference type="InterPro" id="IPR034457">
    <property type="entry name" value="Organic_radical-activating"/>
</dbReference>
<evidence type="ECO:0000256" key="7">
    <source>
        <dbReference type="PIRSR" id="PIRSR004869-50"/>
    </source>
</evidence>
<evidence type="ECO:0000256" key="4">
    <source>
        <dbReference type="ARBA" id="ARBA00022723"/>
    </source>
</evidence>
<evidence type="ECO:0000313" key="10">
    <source>
        <dbReference type="Proteomes" id="UP000502699"/>
    </source>
</evidence>
<dbReference type="KEGG" id="cjap:GWK36_02175"/>
<keyword evidence="4 7" id="KW-0479">Metal-binding</keyword>
<dbReference type="SUPFAM" id="SSF102114">
    <property type="entry name" value="Radical SAM enzymes"/>
    <property type="match status" value="1"/>
</dbReference>
<proteinExistence type="predicted"/>
<dbReference type="InterPro" id="IPR013785">
    <property type="entry name" value="Aldolase_TIM"/>
</dbReference>
<reference evidence="10" key="1">
    <citation type="submission" date="2020-01" db="EMBL/GenBank/DDBJ databases">
        <title>Caldichromatium gen. nov., sp. nov., a thermophilic purple sulfur bacterium member of the family Chromatiaceae isolated from Nakabusa hot spring, Japan.</title>
        <authorList>
            <person name="Saini M.K."/>
            <person name="Hanada S."/>
            <person name="Tank M."/>
        </authorList>
    </citation>
    <scope>NUCLEOTIDE SEQUENCE [LARGE SCALE GENOMIC DNA]</scope>
    <source>
        <strain evidence="10">No.7</strain>
    </source>
</reference>
<dbReference type="GO" id="GO:0006006">
    <property type="term" value="P:glucose metabolic process"/>
    <property type="evidence" value="ECO:0007669"/>
    <property type="project" value="UniProtKB-KW"/>
</dbReference>